<evidence type="ECO:0000256" key="5">
    <source>
        <dbReference type="ARBA" id="ARBA00022525"/>
    </source>
</evidence>
<keyword evidence="12 15" id="KW-1015">Disulfide bond</keyword>
<keyword evidence="9 18" id="KW-0732">Signal</keyword>
<feature type="region of interest" description="Disordered" evidence="16">
    <location>
        <begin position="108"/>
        <end position="156"/>
    </location>
</feature>
<keyword evidence="14" id="KW-0449">Lipoprotein</keyword>
<dbReference type="RefSeq" id="XP_016213584.1">
    <property type="nucleotide sequence ID" value="XM_016358483.1"/>
</dbReference>
<dbReference type="SMART" id="SM00747">
    <property type="entry name" value="CFEM"/>
    <property type="match status" value="1"/>
</dbReference>
<dbReference type="RefSeq" id="XP_016213583.1">
    <property type="nucleotide sequence ID" value="XM_016358482.1"/>
</dbReference>
<evidence type="ECO:0000256" key="1">
    <source>
        <dbReference type="ARBA" id="ARBA00004609"/>
    </source>
</evidence>
<feature type="region of interest" description="Disordered" evidence="16">
    <location>
        <begin position="232"/>
        <end position="289"/>
    </location>
</feature>
<feature type="disulfide bond" evidence="15">
    <location>
        <begin position="52"/>
        <end position="85"/>
    </location>
</feature>
<dbReference type="EMBL" id="KN847543">
    <property type="protein sequence ID" value="KIW03715.1"/>
    <property type="molecule type" value="Genomic_DNA"/>
</dbReference>
<evidence type="ECO:0000256" key="14">
    <source>
        <dbReference type="ARBA" id="ARBA00023288"/>
    </source>
</evidence>
<name>A0A0D2AAB7_9PEZI</name>
<evidence type="ECO:0000256" key="4">
    <source>
        <dbReference type="ARBA" id="ARBA00022475"/>
    </source>
</evidence>
<dbReference type="Proteomes" id="UP000053259">
    <property type="component" value="Unassembled WGS sequence"/>
</dbReference>
<dbReference type="RefSeq" id="XP_016213582.1">
    <property type="nucleotide sequence ID" value="XM_016358481.1"/>
</dbReference>
<dbReference type="InterPro" id="IPR051735">
    <property type="entry name" value="CFEM_domain"/>
</dbReference>
<feature type="chain" id="PRO_5007395295" description="CFEM domain-containing protein" evidence="18">
    <location>
        <begin position="17"/>
        <end position="339"/>
    </location>
</feature>
<evidence type="ECO:0000259" key="19">
    <source>
        <dbReference type="PROSITE" id="PS52012"/>
    </source>
</evidence>
<evidence type="ECO:0000256" key="8">
    <source>
        <dbReference type="ARBA" id="ARBA00022723"/>
    </source>
</evidence>
<evidence type="ECO:0000256" key="10">
    <source>
        <dbReference type="ARBA" id="ARBA00023004"/>
    </source>
</evidence>
<sequence>MLRSTVFGIFLATAHAASFSDLSALPSCGETCVVNSVNSQTQCATSDYSCLCGDQSLGYNIGYCLGSTCDSADMQASLTWLEFACSQPFVSNTGTSTATATSAGSAASTDSLLTGSTSGSSGGSSEGSSGGSSGSSSSSSSSSSFKKKKGGLSSGAKGGIGAGVAVLAVLLILASVLIWWMKRRKTRKTPEVENPAPAPVQAIPPPVQASDEKVQVQTNVQQYYPPTQQAYVQTPTQPPVQGPTYTQPAPPYDQAPPPPVSPMSTYAQPVPPQSYAVPSPQPTAPELPGTFYMAHASAQPYQQGQQPAMQPPQSLYEAPVQIAPPQGNVYEVPANQVPR</sequence>
<evidence type="ECO:0000256" key="18">
    <source>
        <dbReference type="SAM" id="SignalP"/>
    </source>
</evidence>
<organism evidence="20 21">
    <name type="scientific">Verruconis gallopava</name>
    <dbReference type="NCBI Taxonomy" id="253628"/>
    <lineage>
        <taxon>Eukaryota</taxon>
        <taxon>Fungi</taxon>
        <taxon>Dikarya</taxon>
        <taxon>Ascomycota</taxon>
        <taxon>Pezizomycotina</taxon>
        <taxon>Dothideomycetes</taxon>
        <taxon>Pleosporomycetidae</taxon>
        <taxon>Venturiales</taxon>
        <taxon>Sympoventuriaceae</taxon>
        <taxon>Verruconis</taxon>
    </lineage>
</organism>
<reference evidence="20 21" key="1">
    <citation type="submission" date="2015-01" db="EMBL/GenBank/DDBJ databases">
        <title>The Genome Sequence of Ochroconis gallopava CBS43764.</title>
        <authorList>
            <consortium name="The Broad Institute Genomics Platform"/>
            <person name="Cuomo C."/>
            <person name="de Hoog S."/>
            <person name="Gorbushina A."/>
            <person name="Stielow B."/>
            <person name="Teixiera M."/>
            <person name="Abouelleil A."/>
            <person name="Chapman S.B."/>
            <person name="Priest M."/>
            <person name="Young S.K."/>
            <person name="Wortman J."/>
            <person name="Nusbaum C."/>
            <person name="Birren B."/>
        </authorList>
    </citation>
    <scope>NUCLEOTIDE SEQUENCE [LARGE SCALE GENOMIC DNA]</scope>
    <source>
        <strain evidence="20 21">CBS 43764</strain>
    </source>
</reference>
<keyword evidence="13" id="KW-0325">Glycoprotein</keyword>
<evidence type="ECO:0000256" key="11">
    <source>
        <dbReference type="ARBA" id="ARBA00023136"/>
    </source>
</evidence>
<evidence type="ECO:0000313" key="20">
    <source>
        <dbReference type="EMBL" id="KIW03713.1"/>
    </source>
</evidence>
<feature type="compositionally biased region" description="Pro residues" evidence="16">
    <location>
        <begin position="248"/>
        <end position="261"/>
    </location>
</feature>
<dbReference type="EMBL" id="KN847543">
    <property type="protein sequence ID" value="KIW03713.1"/>
    <property type="molecule type" value="Genomic_DNA"/>
</dbReference>
<dbReference type="STRING" id="253628.A0A0D2AAB7"/>
<keyword evidence="7" id="KW-0336">GPI-anchor</keyword>
<evidence type="ECO:0000256" key="15">
    <source>
        <dbReference type="PROSITE-ProRule" id="PRU01356"/>
    </source>
</evidence>
<evidence type="ECO:0000256" key="2">
    <source>
        <dbReference type="ARBA" id="ARBA00004613"/>
    </source>
</evidence>
<keyword evidence="8 15" id="KW-0479">Metal-binding</keyword>
<protein>
    <recommendedName>
        <fullName evidence="19">CFEM domain-containing protein</fullName>
    </recommendedName>
</protein>
<comment type="similarity">
    <text evidence="3">Belongs to the RBT5 family.</text>
</comment>
<dbReference type="OrthoDB" id="3065412at2759"/>
<keyword evidence="17" id="KW-0812">Transmembrane</keyword>
<dbReference type="HOGENOM" id="CLU_070660_0_0_1"/>
<accession>A0A0D2AAB7</accession>
<evidence type="ECO:0000256" key="12">
    <source>
        <dbReference type="ARBA" id="ARBA00023157"/>
    </source>
</evidence>
<feature type="disulfide bond" evidence="15">
    <location>
        <begin position="43"/>
        <end position="50"/>
    </location>
</feature>
<comment type="caution">
    <text evidence="15">Lacks conserved residue(s) required for the propagation of feature annotation.</text>
</comment>
<feature type="signal peptide" evidence="18">
    <location>
        <begin position="1"/>
        <end position="16"/>
    </location>
</feature>
<dbReference type="EMBL" id="KN847543">
    <property type="protein sequence ID" value="KIW03714.1"/>
    <property type="molecule type" value="Genomic_DNA"/>
</dbReference>
<evidence type="ECO:0000256" key="16">
    <source>
        <dbReference type="SAM" id="MobiDB-lite"/>
    </source>
</evidence>
<evidence type="ECO:0000256" key="6">
    <source>
        <dbReference type="ARBA" id="ARBA00022617"/>
    </source>
</evidence>
<feature type="domain" description="CFEM" evidence="19">
    <location>
        <begin position="1"/>
        <end position="111"/>
    </location>
</feature>
<dbReference type="PANTHER" id="PTHR37928">
    <property type="entry name" value="CFEM DOMAIN PROTEIN (AFU_ORTHOLOGUE AFUA_6G14090)"/>
    <property type="match status" value="1"/>
</dbReference>
<feature type="compositionally biased region" description="Low complexity" evidence="16">
    <location>
        <begin position="108"/>
        <end position="119"/>
    </location>
</feature>
<keyword evidence="10 15" id="KW-0408">Iron</keyword>
<dbReference type="GO" id="GO:0005576">
    <property type="term" value="C:extracellular region"/>
    <property type="evidence" value="ECO:0007669"/>
    <property type="project" value="UniProtKB-SubCell"/>
</dbReference>
<keyword evidence="4" id="KW-1003">Cell membrane</keyword>
<dbReference type="InterPro" id="IPR008427">
    <property type="entry name" value="Extracellular_membr_CFEM_dom"/>
</dbReference>
<dbReference type="VEuPathDB" id="FungiDB:PV09_05025"/>
<feature type="compositionally biased region" description="Low complexity" evidence="16">
    <location>
        <begin position="134"/>
        <end position="144"/>
    </location>
</feature>
<dbReference type="PANTHER" id="PTHR37928:SF1">
    <property type="entry name" value="CFEM DOMAIN PROTEIN (AFU_ORTHOLOGUE AFUA_6G14090)"/>
    <property type="match status" value="1"/>
</dbReference>
<evidence type="ECO:0000256" key="17">
    <source>
        <dbReference type="SAM" id="Phobius"/>
    </source>
</evidence>
<dbReference type="GeneID" id="27312998"/>
<keyword evidence="21" id="KW-1185">Reference proteome</keyword>
<proteinExistence type="inferred from homology"/>
<keyword evidence="6 15" id="KW-0349">Heme</keyword>
<keyword evidence="5" id="KW-0964">Secreted</keyword>
<keyword evidence="11 17" id="KW-0472">Membrane</keyword>
<gene>
    <name evidence="20" type="ORF">PV09_05025</name>
</gene>
<feature type="binding site" description="axial binding residue" evidence="15">
    <location>
        <position position="47"/>
    </location>
    <ligand>
        <name>heme</name>
        <dbReference type="ChEBI" id="CHEBI:30413"/>
    </ligand>
    <ligandPart>
        <name>Fe</name>
        <dbReference type="ChEBI" id="CHEBI:18248"/>
    </ligandPart>
</feature>
<dbReference type="GO" id="GO:0046872">
    <property type="term" value="F:metal ion binding"/>
    <property type="evidence" value="ECO:0007669"/>
    <property type="project" value="UniProtKB-UniRule"/>
</dbReference>
<feature type="transmembrane region" description="Helical" evidence="17">
    <location>
        <begin position="158"/>
        <end position="180"/>
    </location>
</feature>
<dbReference type="PROSITE" id="PS52012">
    <property type="entry name" value="CFEM"/>
    <property type="match status" value="1"/>
</dbReference>
<dbReference type="Pfam" id="PF05730">
    <property type="entry name" value="CFEM"/>
    <property type="match status" value="1"/>
</dbReference>
<evidence type="ECO:0000256" key="13">
    <source>
        <dbReference type="ARBA" id="ARBA00023180"/>
    </source>
</evidence>
<feature type="compositionally biased region" description="Gly residues" evidence="16">
    <location>
        <begin position="120"/>
        <end position="133"/>
    </location>
</feature>
<comment type="subcellular location">
    <subcellularLocation>
        <location evidence="1">Cell membrane</location>
        <topology evidence="1">Lipid-anchor</topology>
        <topology evidence="1">GPI-anchor</topology>
    </subcellularLocation>
    <subcellularLocation>
        <location evidence="2">Secreted</location>
    </subcellularLocation>
</comment>
<evidence type="ECO:0000256" key="9">
    <source>
        <dbReference type="ARBA" id="ARBA00022729"/>
    </source>
</evidence>
<dbReference type="GO" id="GO:0098552">
    <property type="term" value="C:side of membrane"/>
    <property type="evidence" value="ECO:0007669"/>
    <property type="project" value="UniProtKB-KW"/>
</dbReference>
<dbReference type="AlphaFoldDB" id="A0A0D2AAB7"/>
<evidence type="ECO:0000313" key="21">
    <source>
        <dbReference type="Proteomes" id="UP000053259"/>
    </source>
</evidence>
<dbReference type="GO" id="GO:0005886">
    <property type="term" value="C:plasma membrane"/>
    <property type="evidence" value="ECO:0007669"/>
    <property type="project" value="UniProtKB-SubCell"/>
</dbReference>
<evidence type="ECO:0000256" key="3">
    <source>
        <dbReference type="ARBA" id="ARBA00010031"/>
    </source>
</evidence>
<keyword evidence="17" id="KW-1133">Transmembrane helix</keyword>
<evidence type="ECO:0000256" key="7">
    <source>
        <dbReference type="ARBA" id="ARBA00022622"/>
    </source>
</evidence>